<organism evidence="1 3">
    <name type="scientific">Aeromonas hydrophila</name>
    <dbReference type="NCBI Taxonomy" id="644"/>
    <lineage>
        <taxon>Bacteria</taxon>
        <taxon>Pseudomonadati</taxon>
        <taxon>Pseudomonadota</taxon>
        <taxon>Gammaproteobacteria</taxon>
        <taxon>Aeromonadales</taxon>
        <taxon>Aeromonadaceae</taxon>
        <taxon>Aeromonas</taxon>
    </lineage>
</organism>
<dbReference type="Proteomes" id="UP001214666">
    <property type="component" value="Chromosome"/>
</dbReference>
<accession>A0A0F6KL83</accession>
<proteinExistence type="predicted"/>
<dbReference type="KEGG" id="ahh:RY45_18520"/>
<name>A0A0F6KL83_AERHY</name>
<reference evidence="1" key="2">
    <citation type="submission" date="2020-01" db="EMBL/GenBank/DDBJ databases">
        <authorList>
            <consortium name="NCBI Pathogen Detection Project"/>
        </authorList>
    </citation>
    <scope>NUCLEOTIDE SEQUENCE</scope>
    <source>
        <strain evidence="1">OLC2673_Aeromonas</strain>
    </source>
</reference>
<dbReference type="Gene3D" id="2.40.50.200">
    <property type="entry name" value="Bacterial OB-fold"/>
    <property type="match status" value="1"/>
</dbReference>
<reference evidence="1" key="1">
    <citation type="journal article" date="2018" name="Genome Biol.">
        <title>SKESA: strategic k-mer extension for scrupulous assemblies.</title>
        <authorList>
            <person name="Souvorov A."/>
            <person name="Agarwala R."/>
            <person name="Lipman D.J."/>
        </authorList>
    </citation>
    <scope>NUCLEOTIDE SEQUENCE</scope>
    <source>
        <strain evidence="1">OLC2673_Aeromonas</strain>
    </source>
</reference>
<dbReference type="EMBL" id="CP118942">
    <property type="protein sequence ID" value="WEE26849.1"/>
    <property type="molecule type" value="Genomic_DNA"/>
</dbReference>
<dbReference type="InterPro" id="IPR036700">
    <property type="entry name" value="BOBF_sf"/>
</dbReference>
<dbReference type="Proteomes" id="UP000859505">
    <property type="component" value="Unassembled WGS sequence"/>
</dbReference>
<dbReference type="AlphaFoldDB" id="A0A0F6KL83"/>
<evidence type="ECO:0000313" key="2">
    <source>
        <dbReference type="EMBL" id="WEE26849.1"/>
    </source>
</evidence>
<evidence type="ECO:0000313" key="1">
    <source>
        <dbReference type="EMBL" id="HAT6346246.1"/>
    </source>
</evidence>
<gene>
    <name evidence="1" type="ORF">JAJ28_004050</name>
    <name evidence="2" type="ORF">PY771_00575</name>
</gene>
<dbReference type="eggNOG" id="COG3111">
    <property type="taxonomic scope" value="Bacteria"/>
</dbReference>
<dbReference type="RefSeq" id="WP_016351944.1">
    <property type="nucleotide sequence ID" value="NZ_AP023398.1"/>
</dbReference>
<dbReference type="EMBL" id="DACTUL010000046">
    <property type="protein sequence ID" value="HAT6346246.1"/>
    <property type="molecule type" value="Genomic_DNA"/>
</dbReference>
<dbReference type="SUPFAM" id="SSF101756">
    <property type="entry name" value="Hypothetical protein YgiW"/>
    <property type="match status" value="1"/>
</dbReference>
<evidence type="ECO:0000313" key="3">
    <source>
        <dbReference type="Proteomes" id="UP000859505"/>
    </source>
</evidence>
<sequence>MQSSLVGLSILWGLASFGVQGDFIESRDSVAPSWQAESRVEMEGYLIESLGEDRWLFDNGSESLLVSLPEGQWVPTGERLRVSGEPQQEQAGWLLQVQDVSQVAV</sequence>
<protein>
    <submittedName>
        <fullName evidence="1">Uncharacterized protein</fullName>
    </submittedName>
</protein>
<reference evidence="2" key="3">
    <citation type="submission" date="2023-02" db="EMBL/GenBank/DDBJ databases">
        <title>The sequence of Aeromonas hydrophila K533.</title>
        <authorList>
            <person name="Luo X."/>
        </authorList>
    </citation>
    <scope>NUCLEOTIDE SEQUENCE</scope>
    <source>
        <strain evidence="2">K533</strain>
    </source>
</reference>